<dbReference type="RefSeq" id="WP_190267097.1">
    <property type="nucleotide sequence ID" value="NZ_BAABAD010000004.1"/>
</dbReference>
<keyword evidence="2" id="KW-1133">Transmembrane helix</keyword>
<accession>A0ABR7WF01</accession>
<feature type="region of interest" description="Disordered" evidence="1">
    <location>
        <begin position="1"/>
        <end position="21"/>
    </location>
</feature>
<feature type="transmembrane region" description="Helical" evidence="2">
    <location>
        <begin position="119"/>
        <end position="140"/>
    </location>
</feature>
<proteinExistence type="predicted"/>
<evidence type="ECO:0008006" key="5">
    <source>
        <dbReference type="Google" id="ProtNLM"/>
    </source>
</evidence>
<dbReference type="EMBL" id="JACWMS010000002">
    <property type="protein sequence ID" value="MBD1320447.1"/>
    <property type="molecule type" value="Genomic_DNA"/>
</dbReference>
<dbReference type="Proteomes" id="UP000602395">
    <property type="component" value="Unassembled WGS sequence"/>
</dbReference>
<name>A0ABR7WF01_9ACTN</name>
<comment type="caution">
    <text evidence="3">The sequence shown here is derived from an EMBL/GenBank/DDBJ whole genome shotgun (WGS) entry which is preliminary data.</text>
</comment>
<reference evidence="3 4" key="1">
    <citation type="submission" date="2020-09" db="EMBL/GenBank/DDBJ databases">
        <title>Novel species in genus Gordonia.</title>
        <authorList>
            <person name="Zhang G."/>
        </authorList>
    </citation>
    <scope>NUCLEOTIDE SEQUENCE [LARGE SCALE GENOMIC DNA]</scope>
    <source>
        <strain evidence="3 4">ON-33</strain>
    </source>
</reference>
<keyword evidence="2" id="KW-0812">Transmembrane</keyword>
<keyword evidence="4" id="KW-1185">Reference proteome</keyword>
<gene>
    <name evidence="3" type="ORF">IDF66_12725</name>
</gene>
<evidence type="ECO:0000256" key="1">
    <source>
        <dbReference type="SAM" id="MobiDB-lite"/>
    </source>
</evidence>
<evidence type="ECO:0000313" key="4">
    <source>
        <dbReference type="Proteomes" id="UP000602395"/>
    </source>
</evidence>
<protein>
    <recommendedName>
        <fullName evidence="5">Anti-sigma-M factor RsmA</fullName>
    </recommendedName>
</protein>
<evidence type="ECO:0000313" key="3">
    <source>
        <dbReference type="EMBL" id="MBD1320447.1"/>
    </source>
</evidence>
<evidence type="ECO:0000256" key="2">
    <source>
        <dbReference type="SAM" id="Phobius"/>
    </source>
</evidence>
<keyword evidence="2" id="KW-0472">Membrane</keyword>
<sequence>MIPPGAADDPDRTVSRFPQPPYSTDLLADLHADVLPPDVAEYMRSRISDDPDARAVLDALDRTTAQLRGTDVPPIPVPAEVASRTRRTLDEIGAETATTPDGAVGDIAERRRRRMPARWLAAGGVAATIVAVLAITVTVLRSPASDPPLQAQPSAPPITDLAPGERVALLSVLGKDDVAPFGSAQALRRCTAANGVAADTVVLGTGPVTVRGRNGVVILLSTGTAGRFDALVVAPDCTTGNPARISRTVIGG</sequence>
<organism evidence="3 4">
    <name type="scientific">Gordonia hankookensis</name>
    <dbReference type="NCBI Taxonomy" id="589403"/>
    <lineage>
        <taxon>Bacteria</taxon>
        <taxon>Bacillati</taxon>
        <taxon>Actinomycetota</taxon>
        <taxon>Actinomycetes</taxon>
        <taxon>Mycobacteriales</taxon>
        <taxon>Gordoniaceae</taxon>
        <taxon>Gordonia</taxon>
    </lineage>
</organism>